<dbReference type="AlphaFoldDB" id="A0A4Y2DN31"/>
<dbReference type="EMBL" id="BGPR01000391">
    <property type="protein sequence ID" value="GBM17579.1"/>
    <property type="molecule type" value="Genomic_DNA"/>
</dbReference>
<keyword evidence="3" id="KW-1185">Reference proteome</keyword>
<proteinExistence type="predicted"/>
<sequence>MEDGVKFCKDEDELRYWSMQIFVANPVVLEYKRQSSTRTNEDNAKPMSQDEKRQLSLKNKFPGDQLGKIVHDIPLRRTNITTLMANTKSKPDISPYQDVQVARVTTQHEIGQ</sequence>
<organism evidence="2 3">
    <name type="scientific">Araneus ventricosus</name>
    <name type="common">Orbweaver spider</name>
    <name type="synonym">Epeira ventricosa</name>
    <dbReference type="NCBI Taxonomy" id="182803"/>
    <lineage>
        <taxon>Eukaryota</taxon>
        <taxon>Metazoa</taxon>
        <taxon>Ecdysozoa</taxon>
        <taxon>Arthropoda</taxon>
        <taxon>Chelicerata</taxon>
        <taxon>Arachnida</taxon>
        <taxon>Araneae</taxon>
        <taxon>Araneomorphae</taxon>
        <taxon>Entelegynae</taxon>
        <taxon>Araneoidea</taxon>
        <taxon>Araneidae</taxon>
        <taxon>Araneus</taxon>
    </lineage>
</organism>
<feature type="compositionally biased region" description="Basic and acidic residues" evidence="1">
    <location>
        <begin position="39"/>
        <end position="54"/>
    </location>
</feature>
<gene>
    <name evidence="2" type="ORF">AVEN_80882_1</name>
</gene>
<comment type="caution">
    <text evidence="2">The sequence shown here is derived from an EMBL/GenBank/DDBJ whole genome shotgun (WGS) entry which is preliminary data.</text>
</comment>
<evidence type="ECO:0000313" key="2">
    <source>
        <dbReference type="EMBL" id="GBM17579.1"/>
    </source>
</evidence>
<evidence type="ECO:0000313" key="3">
    <source>
        <dbReference type="Proteomes" id="UP000499080"/>
    </source>
</evidence>
<accession>A0A4Y2DN31</accession>
<dbReference type="InterPro" id="IPR038336">
    <property type="entry name" value="NET_sf"/>
</dbReference>
<reference evidence="2 3" key="1">
    <citation type="journal article" date="2019" name="Sci. Rep.">
        <title>Orb-weaving spider Araneus ventricosus genome elucidates the spidroin gene catalogue.</title>
        <authorList>
            <person name="Kono N."/>
            <person name="Nakamura H."/>
            <person name="Ohtoshi R."/>
            <person name="Moran D.A.P."/>
            <person name="Shinohara A."/>
            <person name="Yoshida Y."/>
            <person name="Fujiwara M."/>
            <person name="Mori M."/>
            <person name="Tomita M."/>
            <person name="Arakawa K."/>
        </authorList>
    </citation>
    <scope>NUCLEOTIDE SEQUENCE [LARGE SCALE GENOMIC DNA]</scope>
</reference>
<protein>
    <submittedName>
        <fullName evidence="2">Uncharacterized protein</fullName>
    </submittedName>
</protein>
<evidence type="ECO:0000256" key="1">
    <source>
        <dbReference type="SAM" id="MobiDB-lite"/>
    </source>
</evidence>
<dbReference type="Proteomes" id="UP000499080">
    <property type="component" value="Unassembled WGS sequence"/>
</dbReference>
<dbReference type="Gene3D" id="1.20.1270.220">
    <property type="match status" value="1"/>
</dbReference>
<name>A0A4Y2DN31_ARAVE</name>
<feature type="region of interest" description="Disordered" evidence="1">
    <location>
        <begin position="34"/>
        <end position="58"/>
    </location>
</feature>